<keyword evidence="4 14" id="KW-0378">Hydrolase</keyword>
<dbReference type="Pfam" id="PF00580">
    <property type="entry name" value="UvrD-helicase"/>
    <property type="match status" value="1"/>
</dbReference>
<evidence type="ECO:0000256" key="9">
    <source>
        <dbReference type="ARBA" id="ARBA00023204"/>
    </source>
</evidence>
<dbReference type="InterPro" id="IPR000212">
    <property type="entry name" value="DNA_helicase_UvrD/REP"/>
</dbReference>
<organism evidence="17 18">
    <name type="scientific">Amygdalobacter indicium</name>
    <dbReference type="NCBI Taxonomy" id="3029272"/>
    <lineage>
        <taxon>Bacteria</taxon>
        <taxon>Bacillati</taxon>
        <taxon>Bacillota</taxon>
        <taxon>Clostridia</taxon>
        <taxon>Eubacteriales</taxon>
        <taxon>Oscillospiraceae</taxon>
        <taxon>Amygdalobacter</taxon>
    </lineage>
</organism>
<evidence type="ECO:0000313" key="18">
    <source>
        <dbReference type="Proteomes" id="UP001220478"/>
    </source>
</evidence>
<feature type="domain" description="UvrD-like helicase ATP-binding" evidence="15">
    <location>
        <begin position="24"/>
        <end position="621"/>
    </location>
</feature>
<feature type="domain" description="UvrD-like helicase C-terminal" evidence="16">
    <location>
        <begin position="681"/>
        <end position="1012"/>
    </location>
</feature>
<protein>
    <recommendedName>
        <fullName evidence="12">DNA 3'-5' helicase</fullName>
        <ecNumber evidence="12">5.6.2.4</ecNumber>
    </recommendedName>
</protein>
<evidence type="ECO:0000256" key="5">
    <source>
        <dbReference type="ARBA" id="ARBA00022806"/>
    </source>
</evidence>
<dbReference type="RefSeq" id="WP_315571027.1">
    <property type="nucleotide sequence ID" value="NZ_CP118868.1"/>
</dbReference>
<dbReference type="EMBL" id="CP118868">
    <property type="protein sequence ID" value="WEG35001.1"/>
    <property type="molecule type" value="Genomic_DNA"/>
</dbReference>
<dbReference type="InterPro" id="IPR038726">
    <property type="entry name" value="PDDEXK_AddAB-type"/>
</dbReference>
<dbReference type="InterPro" id="IPR011604">
    <property type="entry name" value="PDDEXK-like_dom_sf"/>
</dbReference>
<dbReference type="InterPro" id="IPR014017">
    <property type="entry name" value="DNA_helicase_UvrD-like_C"/>
</dbReference>
<dbReference type="Pfam" id="PF13361">
    <property type="entry name" value="UvrD_C"/>
    <property type="match status" value="1"/>
</dbReference>
<evidence type="ECO:0000256" key="7">
    <source>
        <dbReference type="ARBA" id="ARBA00022840"/>
    </source>
</evidence>
<keyword evidence="9" id="KW-0234">DNA repair</keyword>
<dbReference type="PROSITE" id="PS51198">
    <property type="entry name" value="UVRD_HELICASE_ATP_BIND"/>
    <property type="match status" value="1"/>
</dbReference>
<dbReference type="InterPro" id="IPR027417">
    <property type="entry name" value="P-loop_NTPase"/>
</dbReference>
<evidence type="ECO:0000256" key="14">
    <source>
        <dbReference type="PROSITE-ProRule" id="PRU00560"/>
    </source>
</evidence>
<proteinExistence type="predicted"/>
<dbReference type="Proteomes" id="UP001220478">
    <property type="component" value="Chromosome"/>
</dbReference>
<dbReference type="InterPro" id="IPR011335">
    <property type="entry name" value="Restrct_endonuc-II-like"/>
</dbReference>
<evidence type="ECO:0000256" key="11">
    <source>
        <dbReference type="ARBA" id="ARBA00034617"/>
    </source>
</evidence>
<accession>A0ABY8C2Z0</accession>
<dbReference type="Gene3D" id="3.90.320.10">
    <property type="match status" value="1"/>
</dbReference>
<dbReference type="PANTHER" id="PTHR11070">
    <property type="entry name" value="UVRD / RECB / PCRA DNA HELICASE FAMILY MEMBER"/>
    <property type="match status" value="1"/>
</dbReference>
<feature type="binding site" evidence="14">
    <location>
        <begin position="45"/>
        <end position="52"/>
    </location>
    <ligand>
        <name>ATP</name>
        <dbReference type="ChEBI" id="CHEBI:30616"/>
    </ligand>
</feature>
<evidence type="ECO:0000256" key="1">
    <source>
        <dbReference type="ARBA" id="ARBA00022722"/>
    </source>
</evidence>
<evidence type="ECO:0000256" key="10">
    <source>
        <dbReference type="ARBA" id="ARBA00023235"/>
    </source>
</evidence>
<evidence type="ECO:0000256" key="3">
    <source>
        <dbReference type="ARBA" id="ARBA00022763"/>
    </source>
</evidence>
<evidence type="ECO:0000256" key="8">
    <source>
        <dbReference type="ARBA" id="ARBA00023125"/>
    </source>
</evidence>
<evidence type="ECO:0000259" key="15">
    <source>
        <dbReference type="PROSITE" id="PS51198"/>
    </source>
</evidence>
<evidence type="ECO:0000256" key="13">
    <source>
        <dbReference type="ARBA" id="ARBA00048988"/>
    </source>
</evidence>
<reference evidence="17 18" key="1">
    <citation type="submission" date="2023-02" db="EMBL/GenBank/DDBJ databases">
        <title>Novel Oscillospiraceae bacterial genomes.</title>
        <authorList>
            <person name="Srinivasan S."/>
            <person name="Austin M.N."/>
            <person name="Fiedler T.L."/>
            <person name="Strenk S.M."/>
            <person name="Agnew K.J."/>
            <person name="Nagana Gowda G.A."/>
            <person name="Raftery D."/>
            <person name="Beamer M.A."/>
            <person name="Achilles S.L."/>
            <person name="Wiesenfeld H.C."/>
            <person name="Fredricks D.N."/>
            <person name="Hillier S.L."/>
        </authorList>
    </citation>
    <scope>NUCLEOTIDE SEQUENCE [LARGE SCALE GENOMIC DNA]</scope>
    <source>
        <strain evidence="17 18">CHIC02 1186E3-8</strain>
    </source>
</reference>
<sequence length="1624" mass="183761">MLKQANSAEDNQLNPLVAYRLANIKLNAEQQQAVTAPLGNIVVSAAAGSGKTYTMTERIMLRVLSEKADLTEMLILTFTEKASRHMQTALAAKIDDIIASFNSEDKIKGRLTAEQINAARKNLSKSAANLPFTQISTIHAFCKQLVTETAEKMQNENALVAAVGQGQIGEETYLDNLLTEAAERVFEYVMLQIKSGAKLDFSDLIADLTTITSEKIAKKEPTAAAEIRGRQNDLLPEYLNSLERQISARELPELWQSLLAQTKSVKSLQEITAETKHILRQFRTYADYRRRMQEAALYAEQAALNPAAAPEFYYLLQEAVDLMPPFIEAASYWLSRAEFADLNFLAQKAAPTDIKAVNAYLQNLLQTLLPALQGWLTRYRRAQQLQKPEALKLLKNDVFHSLYAELVQLGRSLPKPPEVTRGKTCKPFTFSPLPKQENSLEYAELWLEKIMPLLCLLAPQIKLCSDIKKKEYKLLLPALPLLELNSESNLAALRAKKIIFWTRLLLAVDEVYFLLKYQNHTIDFTDLEQAAYSLLQDKAVLTYCRERYKEIYVDEYQDTSDIQEAILQSLANNNLFVVGDIKQSIYAFRNAKPANFTEKVELAKLTGTWRLINFNANYRSQAGILAFCNLLFQNLLKPDSVGFDYLADGHAFNLAPQLQRAEAENKVPLAVEIVSVNEAAEKGQETAMNLAAAQAAAAQFKVAGKLRGGDKLIKEKVKVGDIEADLIAFSIKRLLEREPEAEIAVLARSHAKLSKVKAALQRLNIACRLNNRKNDETTEETYENLPNREQCKWYFLVQALHNPLDDEVLATALTSDYMPLPLSLNNLAEIKATIQDLTEELKDTDEVCRTTLTYAPFYQLVYLYAAAAWLKLRKETDLPPYLQTGLYALLQKRRAENPVIPEKYIKVDLAETLLTDLQHLQRWQALFRTLSFSKAWKIILSEYIWAKKEDDSLQPLYLAAFRHYLSRAEQSNPRLTIADFAGIFTGPTDLCPEEELNSEQEINLLTFHASKGLEFEHVFIAGLDYSIKNQTTTVSFNEQLGFSMHDSVIDDLLQVISTTGLAEKILERRENYAEELRLLYVALTRAKISLHLYVNNWSPKLPTGEKLDLKPELNLLYRNSSYEKLLAYALQQKLPVTAETQLLQNRTFLPDLLLQQSFEPETQAQVKKGQEACYNVTYLSLAERYRLLAECYLPPVLRDKLLAAAAAVPTDETAAVPEPETEPILSEVKLSGTDKVEKARCLRNRQLPLIVPEKNELNLRLDSEQAQNIAPILAGILQKTTALAQADCAGETAVIQAEKRGLQSEFETVGADYWQNFVKQSQAQQQILQERQLAPLQSKYAVSVLKRVADKWEKEEVVSLLPQLDLAANSINMRPAELQITLDGAGRNKNRQPEAAAKGTLIHRYLQLVDITSLQTQALTLDFLTRQLDYMLQNNIISAEEEQILRPVLAKLLPLYLPQQQKLALISATENTKLFQAWQAVQEGRPNAAVYREHRFTVRYPLADFLHLFSQADFNLPQLQPENMKEIKPYITIQGVIDLWLQVGEEVYLIDYKTDSLYDTKKKPGDIVEHLKKMYTLQLQLYASALQTGLHMSAAAARKHLHIYIYSVAAAGYIPLEFKFNSDC</sequence>
<dbReference type="SUPFAM" id="SSF52980">
    <property type="entry name" value="Restriction endonuclease-like"/>
    <property type="match status" value="1"/>
</dbReference>
<dbReference type="PROSITE" id="PS51217">
    <property type="entry name" value="UVRD_HELICASE_CTER"/>
    <property type="match status" value="1"/>
</dbReference>
<keyword evidence="1" id="KW-0540">Nuclease</keyword>
<keyword evidence="18" id="KW-1185">Reference proteome</keyword>
<evidence type="ECO:0000259" key="16">
    <source>
        <dbReference type="PROSITE" id="PS51217"/>
    </source>
</evidence>
<dbReference type="PANTHER" id="PTHR11070:SF2">
    <property type="entry name" value="ATP-DEPENDENT DNA HELICASE SRS2"/>
    <property type="match status" value="1"/>
</dbReference>
<keyword evidence="2 14" id="KW-0547">Nucleotide-binding</keyword>
<dbReference type="Pfam" id="PF12705">
    <property type="entry name" value="PDDEXK_1"/>
    <property type="match status" value="1"/>
</dbReference>
<keyword evidence="5 14" id="KW-0347">Helicase</keyword>
<dbReference type="InterPro" id="IPR014016">
    <property type="entry name" value="UvrD-like_ATP-bd"/>
</dbReference>
<evidence type="ECO:0000256" key="2">
    <source>
        <dbReference type="ARBA" id="ARBA00022741"/>
    </source>
</evidence>
<keyword evidence="6" id="KW-0269">Exonuclease</keyword>
<comment type="catalytic activity">
    <reaction evidence="13">
        <text>ATP + H2O = ADP + phosphate + H(+)</text>
        <dbReference type="Rhea" id="RHEA:13065"/>
        <dbReference type="ChEBI" id="CHEBI:15377"/>
        <dbReference type="ChEBI" id="CHEBI:15378"/>
        <dbReference type="ChEBI" id="CHEBI:30616"/>
        <dbReference type="ChEBI" id="CHEBI:43474"/>
        <dbReference type="ChEBI" id="CHEBI:456216"/>
        <dbReference type="EC" id="5.6.2.4"/>
    </reaction>
</comment>
<name>A0ABY8C2Z0_9FIRM</name>
<comment type="catalytic activity">
    <reaction evidence="11">
        <text>Couples ATP hydrolysis with the unwinding of duplex DNA by translocating in the 3'-5' direction.</text>
        <dbReference type="EC" id="5.6.2.4"/>
    </reaction>
</comment>
<keyword evidence="3" id="KW-0227">DNA damage</keyword>
<evidence type="ECO:0000256" key="6">
    <source>
        <dbReference type="ARBA" id="ARBA00022839"/>
    </source>
</evidence>
<dbReference type="Gene3D" id="3.40.50.300">
    <property type="entry name" value="P-loop containing nucleotide triphosphate hydrolases"/>
    <property type="match status" value="4"/>
</dbReference>
<dbReference type="EC" id="5.6.2.4" evidence="12"/>
<dbReference type="SUPFAM" id="SSF52540">
    <property type="entry name" value="P-loop containing nucleoside triphosphate hydrolases"/>
    <property type="match status" value="1"/>
</dbReference>
<keyword evidence="10" id="KW-0413">Isomerase</keyword>
<keyword evidence="7 14" id="KW-0067">ATP-binding</keyword>
<evidence type="ECO:0000256" key="12">
    <source>
        <dbReference type="ARBA" id="ARBA00034808"/>
    </source>
</evidence>
<evidence type="ECO:0000313" key="17">
    <source>
        <dbReference type="EMBL" id="WEG35001.1"/>
    </source>
</evidence>
<gene>
    <name evidence="17" type="ORF">PYS61_03380</name>
</gene>
<evidence type="ECO:0000256" key="4">
    <source>
        <dbReference type="ARBA" id="ARBA00022801"/>
    </source>
</evidence>
<keyword evidence="8" id="KW-0238">DNA-binding</keyword>